<dbReference type="RefSeq" id="WP_042836508.1">
    <property type="nucleotide sequence ID" value="NZ_CP006696.1"/>
</dbReference>
<dbReference type="EMBL" id="CP006696">
    <property type="protein sequence ID" value="AIC10083.1"/>
    <property type="molecule type" value="Genomic_DNA"/>
</dbReference>
<sequence length="190" mass="21099">MKTSLLALSLLSAIPFVASAAQGLSYNYVGSDYVRTKADQNAKGWALKGSFAFQPNWSVFGDYNKQKFRSIDLKQQQWRLGLGYNYSIADHSDLLARIAYKRINLSGSNPNSNGINPEVGLNTAFGDHALVYTLAGYERFFKKGSVKRDSQVYGLLGGQVNFDGHWALNGEMKLGKQGAKEWSIGPRFTW</sequence>
<name>A0A060H3D5_XYLFS</name>
<evidence type="ECO:0000256" key="1">
    <source>
        <dbReference type="SAM" id="SignalP"/>
    </source>
</evidence>
<dbReference type="InterPro" id="IPR023614">
    <property type="entry name" value="Porin_dom_sf"/>
</dbReference>
<evidence type="ECO:0000313" key="2">
    <source>
        <dbReference type="EMBL" id="AIC10083.1"/>
    </source>
</evidence>
<dbReference type="HOGENOM" id="CLU_122899_0_0_6"/>
<keyword evidence="1" id="KW-0732">Signal</keyword>
<reference evidence="2 3" key="1">
    <citation type="submission" date="2013-08" db="EMBL/GenBank/DDBJ databases">
        <authorList>
            <person name="Stouthamer R."/>
            <person name="Nunney L."/>
        </authorList>
    </citation>
    <scope>NUCLEOTIDE SEQUENCE [LARGE SCALE GENOMIC DNA]</scope>
    <source>
        <strain evidence="3">ann-1</strain>
    </source>
</reference>
<accession>A0A060H3D5</accession>
<dbReference type="SUPFAM" id="SSF56935">
    <property type="entry name" value="Porins"/>
    <property type="match status" value="1"/>
</dbReference>
<evidence type="ECO:0000313" key="3">
    <source>
        <dbReference type="Proteomes" id="UP000027215"/>
    </source>
</evidence>
<feature type="chain" id="PRO_5001582980" evidence="1">
    <location>
        <begin position="21"/>
        <end position="190"/>
    </location>
</feature>
<feature type="signal peptide" evidence="1">
    <location>
        <begin position="1"/>
        <end position="20"/>
    </location>
</feature>
<gene>
    <name evidence="2" type="ORF">D934_07315</name>
</gene>
<protein>
    <submittedName>
        <fullName evidence="2">Uncharacterized protein</fullName>
    </submittedName>
</protein>
<dbReference type="Proteomes" id="UP000027215">
    <property type="component" value="Chromosome"/>
</dbReference>
<dbReference type="NCBIfam" id="NF041455">
    <property type="entry name" value="DSF_Ax21"/>
    <property type="match status" value="1"/>
</dbReference>
<proteinExistence type="predicted"/>
<organism evidence="2 3">
    <name type="scientific">Xylella fastidiosa subsp. sandyi Ann-1</name>
    <dbReference type="NCBI Taxonomy" id="155920"/>
    <lineage>
        <taxon>Bacteria</taxon>
        <taxon>Pseudomonadati</taxon>
        <taxon>Pseudomonadota</taxon>
        <taxon>Gammaproteobacteria</taxon>
        <taxon>Lysobacterales</taxon>
        <taxon>Lysobacteraceae</taxon>
        <taxon>Xylella</taxon>
    </lineage>
</organism>
<dbReference type="NCBIfam" id="TIGR04273">
    <property type="entry name" value="Y_sulf_Ax21"/>
    <property type="match status" value="1"/>
</dbReference>
<dbReference type="AlphaFoldDB" id="A0A060H3D5"/>
<dbReference type="Gene3D" id="2.40.160.10">
    <property type="entry name" value="Porin"/>
    <property type="match status" value="1"/>
</dbReference>
<dbReference type="KEGG" id="xfs:D934_07315"/>
<dbReference type="InterPro" id="IPR026364">
    <property type="entry name" value="Ax21"/>
</dbReference>
<dbReference type="PATRIC" id="fig|155920.8.peg.1701"/>